<evidence type="ECO:0000313" key="2">
    <source>
        <dbReference type="EMBL" id="VEN41799.1"/>
    </source>
</evidence>
<dbReference type="Proteomes" id="UP000410492">
    <property type="component" value="Unassembled WGS sequence"/>
</dbReference>
<proteinExistence type="predicted"/>
<evidence type="ECO:0000256" key="1">
    <source>
        <dbReference type="SAM" id="SignalP"/>
    </source>
</evidence>
<organism evidence="2 3">
    <name type="scientific">Callosobruchus maculatus</name>
    <name type="common">Southern cowpea weevil</name>
    <name type="synonym">Pulse bruchid</name>
    <dbReference type="NCBI Taxonomy" id="64391"/>
    <lineage>
        <taxon>Eukaryota</taxon>
        <taxon>Metazoa</taxon>
        <taxon>Ecdysozoa</taxon>
        <taxon>Arthropoda</taxon>
        <taxon>Hexapoda</taxon>
        <taxon>Insecta</taxon>
        <taxon>Pterygota</taxon>
        <taxon>Neoptera</taxon>
        <taxon>Endopterygota</taxon>
        <taxon>Coleoptera</taxon>
        <taxon>Polyphaga</taxon>
        <taxon>Cucujiformia</taxon>
        <taxon>Chrysomeloidea</taxon>
        <taxon>Chrysomelidae</taxon>
        <taxon>Bruchinae</taxon>
        <taxon>Bruchini</taxon>
        <taxon>Callosobruchus</taxon>
    </lineage>
</organism>
<reference evidence="2 3" key="1">
    <citation type="submission" date="2019-01" db="EMBL/GenBank/DDBJ databases">
        <authorList>
            <person name="Sayadi A."/>
        </authorList>
    </citation>
    <scope>NUCLEOTIDE SEQUENCE [LARGE SCALE GENOMIC DNA]</scope>
</reference>
<evidence type="ECO:0000313" key="3">
    <source>
        <dbReference type="Proteomes" id="UP000410492"/>
    </source>
</evidence>
<sequence>MKYLIYVLSLLALLSTLDYAVSDETDKDAVTLDNNCRLQKEYISILEKIKSSAAVYTRSSVWKSDIDDLIMKLKRIKSQHEAILKLNEDILRYSSVPSKLIKEIATDKEKTETFIMKLESALSKAKNEL</sequence>
<feature type="signal peptide" evidence="1">
    <location>
        <begin position="1"/>
        <end position="22"/>
    </location>
</feature>
<accession>A0A653C3U2</accession>
<dbReference type="OrthoDB" id="10350578at2759"/>
<dbReference type="AlphaFoldDB" id="A0A653C3U2"/>
<name>A0A653C3U2_CALMS</name>
<keyword evidence="3" id="KW-1185">Reference proteome</keyword>
<dbReference type="EMBL" id="CAACVG010006796">
    <property type="protein sequence ID" value="VEN41799.1"/>
    <property type="molecule type" value="Genomic_DNA"/>
</dbReference>
<protein>
    <submittedName>
        <fullName evidence="2">Uncharacterized protein</fullName>
    </submittedName>
</protein>
<keyword evidence="1" id="KW-0732">Signal</keyword>
<gene>
    <name evidence="2" type="ORF">CALMAC_LOCUS5508</name>
</gene>
<feature type="chain" id="PRO_5024941411" evidence="1">
    <location>
        <begin position="23"/>
        <end position="129"/>
    </location>
</feature>